<comment type="caution">
    <text evidence="1">The sequence shown here is derived from an EMBL/GenBank/DDBJ whole genome shotgun (WGS) entry which is preliminary data.</text>
</comment>
<keyword evidence="2" id="KW-1185">Reference proteome</keyword>
<protein>
    <submittedName>
        <fullName evidence="1">Uncharacterized protein</fullName>
    </submittedName>
</protein>
<proteinExistence type="predicted"/>
<dbReference type="EMBL" id="JYDO01000005">
    <property type="protein sequence ID" value="KRZ79711.1"/>
    <property type="molecule type" value="Genomic_DNA"/>
</dbReference>
<reference evidence="1 2" key="1">
    <citation type="submission" date="2015-01" db="EMBL/GenBank/DDBJ databases">
        <title>Evolution of Trichinella species and genotypes.</title>
        <authorList>
            <person name="Korhonen P.K."/>
            <person name="Edoardo P."/>
            <person name="Giuseppe L.R."/>
            <person name="Gasser R.B."/>
        </authorList>
    </citation>
    <scope>NUCLEOTIDE SEQUENCE [LARGE SCALE GENOMIC DNA]</scope>
    <source>
        <strain evidence="1">ISS1980</strain>
    </source>
</reference>
<gene>
    <name evidence="1" type="ORF">T10_10643</name>
</gene>
<dbReference type="AlphaFoldDB" id="A0A0V1N748"/>
<dbReference type="Proteomes" id="UP000054843">
    <property type="component" value="Unassembled WGS sequence"/>
</dbReference>
<name>A0A0V1N748_9BILA</name>
<evidence type="ECO:0000313" key="2">
    <source>
        <dbReference type="Proteomes" id="UP000054843"/>
    </source>
</evidence>
<evidence type="ECO:0000313" key="1">
    <source>
        <dbReference type="EMBL" id="KRZ79711.1"/>
    </source>
</evidence>
<accession>A0A0V1N748</accession>
<organism evidence="1 2">
    <name type="scientific">Trichinella papuae</name>
    <dbReference type="NCBI Taxonomy" id="268474"/>
    <lineage>
        <taxon>Eukaryota</taxon>
        <taxon>Metazoa</taxon>
        <taxon>Ecdysozoa</taxon>
        <taxon>Nematoda</taxon>
        <taxon>Enoplea</taxon>
        <taxon>Dorylaimia</taxon>
        <taxon>Trichinellida</taxon>
        <taxon>Trichinellidae</taxon>
        <taxon>Trichinella</taxon>
    </lineage>
</organism>
<sequence>MIANSFIGIGSAHGIVLGKCLHTGGQASSPEVERLVDEQNREHDPIAPPTPLWKNVAGKLACPLVDE</sequence>